<dbReference type="InterPro" id="IPR033464">
    <property type="entry name" value="CSN8_PSD8_EIF3K"/>
</dbReference>
<sequence>MTGPPTPPPSTAAEIADQSRMPPPPADAGIAPPTQTASQSQPTAPAPVIPAANKTPYENVFPQIASLAMNRDYQKLIEVAEHEDLVTGIESNDTRLYIIAPLVLSYLIIDELAAAQHALLRLPEPLSSYPIYNDLFRLLAAASNRKHGQVYARARALYEHCQSLQGQSAEFVAVVLPMINAFTDAFRNKTFATLSKAYTSISLSLVQKYIGLPVDQILSVATNNGWSYNADTQILTTPVRGSSRYSGIELAPSVLDTFASVAGSIRIA</sequence>
<feature type="region of interest" description="Disordered" evidence="1">
    <location>
        <begin position="1"/>
        <end position="52"/>
    </location>
</feature>
<keyword evidence="4" id="KW-1185">Reference proteome</keyword>
<evidence type="ECO:0000256" key="1">
    <source>
        <dbReference type="SAM" id="MobiDB-lite"/>
    </source>
</evidence>
<protein>
    <recommendedName>
        <fullName evidence="2">CSN8/PSMD8/EIF3K domain-containing protein</fullName>
    </recommendedName>
</protein>
<name>A0A2H3JM40_WOLCO</name>
<reference evidence="3 4" key="1">
    <citation type="journal article" date="2012" name="Science">
        <title>The Paleozoic origin of enzymatic lignin decomposition reconstructed from 31 fungal genomes.</title>
        <authorList>
            <person name="Floudas D."/>
            <person name="Binder M."/>
            <person name="Riley R."/>
            <person name="Barry K."/>
            <person name="Blanchette R.A."/>
            <person name="Henrissat B."/>
            <person name="Martinez A.T."/>
            <person name="Otillar R."/>
            <person name="Spatafora J.W."/>
            <person name="Yadav J.S."/>
            <person name="Aerts A."/>
            <person name="Benoit I."/>
            <person name="Boyd A."/>
            <person name="Carlson A."/>
            <person name="Copeland A."/>
            <person name="Coutinho P.M."/>
            <person name="de Vries R.P."/>
            <person name="Ferreira P."/>
            <person name="Findley K."/>
            <person name="Foster B."/>
            <person name="Gaskell J."/>
            <person name="Glotzer D."/>
            <person name="Gorecki P."/>
            <person name="Heitman J."/>
            <person name="Hesse C."/>
            <person name="Hori C."/>
            <person name="Igarashi K."/>
            <person name="Jurgens J.A."/>
            <person name="Kallen N."/>
            <person name="Kersten P."/>
            <person name="Kohler A."/>
            <person name="Kuees U."/>
            <person name="Kumar T.K.A."/>
            <person name="Kuo A."/>
            <person name="LaButti K."/>
            <person name="Larrondo L.F."/>
            <person name="Lindquist E."/>
            <person name="Ling A."/>
            <person name="Lombard V."/>
            <person name="Lucas S."/>
            <person name="Lundell T."/>
            <person name="Martin R."/>
            <person name="McLaughlin D.J."/>
            <person name="Morgenstern I."/>
            <person name="Morin E."/>
            <person name="Murat C."/>
            <person name="Nagy L.G."/>
            <person name="Nolan M."/>
            <person name="Ohm R.A."/>
            <person name="Patyshakuliyeva A."/>
            <person name="Rokas A."/>
            <person name="Ruiz-Duenas F.J."/>
            <person name="Sabat G."/>
            <person name="Salamov A."/>
            <person name="Samejima M."/>
            <person name="Schmutz J."/>
            <person name="Slot J.C."/>
            <person name="St John F."/>
            <person name="Stenlid J."/>
            <person name="Sun H."/>
            <person name="Sun S."/>
            <person name="Syed K."/>
            <person name="Tsang A."/>
            <person name="Wiebenga A."/>
            <person name="Young D."/>
            <person name="Pisabarro A."/>
            <person name="Eastwood D.C."/>
            <person name="Martin F."/>
            <person name="Cullen D."/>
            <person name="Grigoriev I.V."/>
            <person name="Hibbett D.S."/>
        </authorList>
    </citation>
    <scope>NUCLEOTIDE SEQUENCE [LARGE SCALE GENOMIC DNA]</scope>
    <source>
        <strain evidence="3 4">MD-104</strain>
    </source>
</reference>
<feature type="domain" description="CSN8/PSMD8/EIF3K" evidence="2">
    <location>
        <begin position="103"/>
        <end position="236"/>
    </location>
</feature>
<dbReference type="Proteomes" id="UP000218811">
    <property type="component" value="Unassembled WGS sequence"/>
</dbReference>
<dbReference type="AlphaFoldDB" id="A0A2H3JM40"/>
<evidence type="ECO:0000313" key="4">
    <source>
        <dbReference type="Proteomes" id="UP000218811"/>
    </source>
</evidence>
<proteinExistence type="predicted"/>
<dbReference type="OMA" id="LASEKQW"/>
<dbReference type="OrthoDB" id="5351233at2759"/>
<dbReference type="EMBL" id="KB467942">
    <property type="protein sequence ID" value="PCH37714.1"/>
    <property type="molecule type" value="Genomic_DNA"/>
</dbReference>
<accession>A0A2H3JM40</accession>
<feature type="compositionally biased region" description="Pro residues" evidence="1">
    <location>
        <begin position="1"/>
        <end position="10"/>
    </location>
</feature>
<gene>
    <name evidence="3" type="ORF">WOLCODRAFT_95695</name>
</gene>
<organism evidence="3 4">
    <name type="scientific">Wolfiporia cocos (strain MD-104)</name>
    <name type="common">Brown rot fungus</name>
    <dbReference type="NCBI Taxonomy" id="742152"/>
    <lineage>
        <taxon>Eukaryota</taxon>
        <taxon>Fungi</taxon>
        <taxon>Dikarya</taxon>
        <taxon>Basidiomycota</taxon>
        <taxon>Agaricomycotina</taxon>
        <taxon>Agaricomycetes</taxon>
        <taxon>Polyporales</taxon>
        <taxon>Phaeolaceae</taxon>
        <taxon>Wolfiporia</taxon>
    </lineage>
</organism>
<evidence type="ECO:0000313" key="3">
    <source>
        <dbReference type="EMBL" id="PCH37714.1"/>
    </source>
</evidence>
<dbReference type="Pfam" id="PF10075">
    <property type="entry name" value="CSN8_PSD8_EIF3K"/>
    <property type="match status" value="1"/>
</dbReference>
<feature type="compositionally biased region" description="Polar residues" evidence="1">
    <location>
        <begin position="34"/>
        <end position="43"/>
    </location>
</feature>
<dbReference type="STRING" id="742152.A0A2H3JM40"/>
<evidence type="ECO:0000259" key="2">
    <source>
        <dbReference type="Pfam" id="PF10075"/>
    </source>
</evidence>